<evidence type="ECO:0000313" key="2">
    <source>
        <dbReference type="Proteomes" id="UP000054560"/>
    </source>
</evidence>
<sequence>MHVRVCGYLHLTTSISAYYEGANSLPLPQPLSIKVPVLESESCILNRSNLWALALVLPAVYLSDKRIEMSARQRAQAQ</sequence>
<dbReference type="EMBL" id="KQ249133">
    <property type="protein sequence ID" value="KNC71280.1"/>
    <property type="molecule type" value="Genomic_DNA"/>
</dbReference>
<reference evidence="1 2" key="1">
    <citation type="submission" date="2011-02" db="EMBL/GenBank/DDBJ databases">
        <title>The Genome Sequence of Sphaeroforma arctica JP610.</title>
        <authorList>
            <consortium name="The Broad Institute Genome Sequencing Platform"/>
            <person name="Russ C."/>
            <person name="Cuomo C."/>
            <person name="Young S.K."/>
            <person name="Zeng Q."/>
            <person name="Gargeya S."/>
            <person name="Alvarado L."/>
            <person name="Berlin A."/>
            <person name="Chapman S.B."/>
            <person name="Chen Z."/>
            <person name="Freedman E."/>
            <person name="Gellesch M."/>
            <person name="Goldberg J."/>
            <person name="Griggs A."/>
            <person name="Gujja S."/>
            <person name="Heilman E."/>
            <person name="Heiman D."/>
            <person name="Howarth C."/>
            <person name="Mehta T."/>
            <person name="Neiman D."/>
            <person name="Pearson M."/>
            <person name="Roberts A."/>
            <person name="Saif S."/>
            <person name="Shea T."/>
            <person name="Shenoy N."/>
            <person name="Sisk P."/>
            <person name="Stolte C."/>
            <person name="Sykes S."/>
            <person name="White J."/>
            <person name="Yandava C."/>
            <person name="Burger G."/>
            <person name="Gray M.W."/>
            <person name="Holland P.W.H."/>
            <person name="King N."/>
            <person name="Lang F.B.F."/>
            <person name="Roger A.J."/>
            <person name="Ruiz-Trillo I."/>
            <person name="Haas B."/>
            <person name="Nusbaum C."/>
            <person name="Birren B."/>
        </authorList>
    </citation>
    <scope>NUCLEOTIDE SEQUENCE [LARGE SCALE GENOMIC DNA]</scope>
    <source>
        <strain evidence="1 2">JP610</strain>
    </source>
</reference>
<feature type="non-terminal residue" evidence="1">
    <location>
        <position position="78"/>
    </location>
</feature>
<keyword evidence="2" id="KW-1185">Reference proteome</keyword>
<gene>
    <name evidence="1" type="ORF">SARC_16183</name>
</gene>
<dbReference type="RefSeq" id="XP_014145182.1">
    <property type="nucleotide sequence ID" value="XM_014289707.1"/>
</dbReference>
<protein>
    <submittedName>
        <fullName evidence="1">Uncharacterized protein</fullName>
    </submittedName>
</protein>
<organism evidence="1 2">
    <name type="scientific">Sphaeroforma arctica JP610</name>
    <dbReference type="NCBI Taxonomy" id="667725"/>
    <lineage>
        <taxon>Eukaryota</taxon>
        <taxon>Ichthyosporea</taxon>
        <taxon>Ichthyophonida</taxon>
        <taxon>Sphaeroforma</taxon>
    </lineage>
</organism>
<accession>A0A0L0F3H1</accession>
<dbReference type="GeneID" id="25916687"/>
<dbReference type="AlphaFoldDB" id="A0A0L0F3H1"/>
<dbReference type="Proteomes" id="UP000054560">
    <property type="component" value="Unassembled WGS sequence"/>
</dbReference>
<proteinExistence type="predicted"/>
<evidence type="ECO:0000313" key="1">
    <source>
        <dbReference type="EMBL" id="KNC71280.1"/>
    </source>
</evidence>
<name>A0A0L0F3H1_9EUKA</name>